<proteinExistence type="predicted"/>
<dbReference type="PROSITE" id="PS50125">
    <property type="entry name" value="GUANYLATE_CYCLASE_2"/>
    <property type="match status" value="1"/>
</dbReference>
<dbReference type="InterPro" id="IPR001054">
    <property type="entry name" value="A/G_cyclase"/>
</dbReference>
<comment type="caution">
    <text evidence="2">The sequence shown here is derived from an EMBL/GenBank/DDBJ whole genome shotgun (WGS) entry which is preliminary data.</text>
</comment>
<organism evidence="2 3">
    <name type="scientific">Methylobacterium nonmethylotrophicum</name>
    <dbReference type="NCBI Taxonomy" id="1141884"/>
    <lineage>
        <taxon>Bacteria</taxon>
        <taxon>Pseudomonadati</taxon>
        <taxon>Pseudomonadota</taxon>
        <taxon>Alphaproteobacteria</taxon>
        <taxon>Hyphomicrobiales</taxon>
        <taxon>Methylobacteriaceae</taxon>
        <taxon>Methylobacterium</taxon>
    </lineage>
</organism>
<evidence type="ECO:0000313" key="3">
    <source>
        <dbReference type="Proteomes" id="UP000297535"/>
    </source>
</evidence>
<gene>
    <name evidence="2" type="ORF">EU555_01195</name>
</gene>
<sequence>MIEHHDRGEAPLPGLREALLRWLLHDAVDVRFLDDVFAVFCDRLRRDGVAVAYATLHLRTNHPQWLGIEILWRKGCHAPRSRNLDYGQFGMEGFRGSPAARILAGAEMVRHRQDETGEDAHPEVAGLMTVEGLTDLVAWPMRYTLGRRHVASFASDRPDGFTQAEIALLTDLLPALAVVTEVRHRNRLTRLLLDTYVGPHAGEMILNGATRRGSGVTVAAAIMVVDLRGFTRISELWPRDDVIALLNDYFDAVCCPVERNGGEILKFMGDGLLAIFPLNRPDAGVATLRAADEARRAMRDLNGVRAAQGLDALGYGIGVHAGAVMYGNIGSRTRLDFTVIGPAVNVAARLEGLTKALDADVLVSGAFAALLDAPTSLACLGSFPLRGVGEPLEVYRLAEQEVPGNKPRRGAVNPR</sequence>
<evidence type="ECO:0000313" key="2">
    <source>
        <dbReference type="EMBL" id="TGE02418.1"/>
    </source>
</evidence>
<dbReference type="Proteomes" id="UP000297535">
    <property type="component" value="Unassembled WGS sequence"/>
</dbReference>
<dbReference type="SMART" id="SM00044">
    <property type="entry name" value="CYCc"/>
    <property type="match status" value="1"/>
</dbReference>
<accession>A0A4Z0NWW8</accession>
<dbReference type="Pfam" id="PF00211">
    <property type="entry name" value="Guanylate_cyc"/>
    <property type="match status" value="1"/>
</dbReference>
<feature type="domain" description="Guanylate cyclase" evidence="1">
    <location>
        <begin position="221"/>
        <end position="351"/>
    </location>
</feature>
<reference evidence="2 3" key="1">
    <citation type="submission" date="2019-04" db="EMBL/GenBank/DDBJ databases">
        <authorList>
            <person name="Feng G."/>
            <person name="Zhu H."/>
        </authorList>
    </citation>
    <scope>NUCLEOTIDE SEQUENCE [LARGE SCALE GENOMIC DNA]</scope>
    <source>
        <strain evidence="2 3">6HR-1</strain>
    </source>
</reference>
<dbReference type="GO" id="GO:0035556">
    <property type="term" value="P:intracellular signal transduction"/>
    <property type="evidence" value="ECO:0007669"/>
    <property type="project" value="InterPro"/>
</dbReference>
<dbReference type="InterPro" id="IPR050697">
    <property type="entry name" value="Adenylyl/Guanylyl_Cyclase_3/4"/>
</dbReference>
<dbReference type="AlphaFoldDB" id="A0A4Z0NWW8"/>
<dbReference type="OrthoDB" id="4565346at2"/>
<dbReference type="EMBL" id="SRLB01000001">
    <property type="protein sequence ID" value="TGE02418.1"/>
    <property type="molecule type" value="Genomic_DNA"/>
</dbReference>
<dbReference type="RefSeq" id="WP_135412616.1">
    <property type="nucleotide sequence ID" value="NZ_SRLB01000001.1"/>
</dbReference>
<dbReference type="CDD" id="cd07302">
    <property type="entry name" value="CHD"/>
    <property type="match status" value="1"/>
</dbReference>
<dbReference type="SUPFAM" id="SSF55073">
    <property type="entry name" value="Nucleotide cyclase"/>
    <property type="match status" value="1"/>
</dbReference>
<dbReference type="PANTHER" id="PTHR43081">
    <property type="entry name" value="ADENYLATE CYCLASE, TERMINAL-DIFFERENTIATION SPECIFIC-RELATED"/>
    <property type="match status" value="1"/>
</dbReference>
<keyword evidence="3" id="KW-1185">Reference proteome</keyword>
<dbReference type="PANTHER" id="PTHR43081:SF11">
    <property type="entry name" value="BLR2264 PROTEIN"/>
    <property type="match status" value="1"/>
</dbReference>
<dbReference type="InterPro" id="IPR029787">
    <property type="entry name" value="Nucleotide_cyclase"/>
</dbReference>
<dbReference type="GO" id="GO:0004016">
    <property type="term" value="F:adenylate cyclase activity"/>
    <property type="evidence" value="ECO:0007669"/>
    <property type="project" value="UniProtKB-ARBA"/>
</dbReference>
<protein>
    <submittedName>
        <fullName evidence="2">Adenylate/guanylate cyclase domain-containing protein</fullName>
    </submittedName>
</protein>
<dbReference type="Gene3D" id="3.30.70.1230">
    <property type="entry name" value="Nucleotide cyclase"/>
    <property type="match status" value="1"/>
</dbReference>
<evidence type="ECO:0000259" key="1">
    <source>
        <dbReference type="PROSITE" id="PS50125"/>
    </source>
</evidence>
<name>A0A4Z0NWW8_9HYPH</name>
<dbReference type="GO" id="GO:0006171">
    <property type="term" value="P:cAMP biosynthetic process"/>
    <property type="evidence" value="ECO:0007669"/>
    <property type="project" value="TreeGrafter"/>
</dbReference>